<dbReference type="Gene3D" id="3.40.50.300">
    <property type="entry name" value="P-loop containing nucleotide triphosphate hydrolases"/>
    <property type="match status" value="1"/>
</dbReference>
<dbReference type="Gene3D" id="3.90.320.10">
    <property type="match status" value="1"/>
</dbReference>
<organism evidence="2 3">
    <name type="scientific">Arcobacter lacus</name>
    <dbReference type="NCBI Taxonomy" id="1912876"/>
    <lineage>
        <taxon>Bacteria</taxon>
        <taxon>Pseudomonadati</taxon>
        <taxon>Campylobacterota</taxon>
        <taxon>Epsilonproteobacteria</taxon>
        <taxon>Campylobacterales</taxon>
        <taxon>Arcobacteraceae</taxon>
        <taxon>Arcobacter</taxon>
    </lineage>
</organism>
<name>A0ABX5JJB7_9BACT</name>
<dbReference type="Proteomes" id="UP000251311">
    <property type="component" value="Unassembled WGS sequence"/>
</dbReference>
<dbReference type="SUPFAM" id="SSF52540">
    <property type="entry name" value="P-loop containing nucleoside triphosphate hydrolases"/>
    <property type="match status" value="1"/>
</dbReference>
<dbReference type="SUPFAM" id="SSF52980">
    <property type="entry name" value="Restriction endonuclease-like"/>
    <property type="match status" value="1"/>
</dbReference>
<comment type="caution">
    <text evidence="2">The sequence shown here is derived from an EMBL/GenBank/DDBJ whole genome shotgun (WGS) entry which is preliminary data.</text>
</comment>
<evidence type="ECO:0000259" key="1">
    <source>
        <dbReference type="Pfam" id="PF12705"/>
    </source>
</evidence>
<dbReference type="InterPro" id="IPR038726">
    <property type="entry name" value="PDDEXK_AddAB-type"/>
</dbReference>
<dbReference type="RefSeq" id="WP_108528114.1">
    <property type="nucleotide sequence ID" value="NZ_MUXF01000016.1"/>
</dbReference>
<proteinExistence type="predicted"/>
<evidence type="ECO:0000313" key="3">
    <source>
        <dbReference type="Proteomes" id="UP000251311"/>
    </source>
</evidence>
<protein>
    <recommendedName>
        <fullName evidence="1">PD-(D/E)XK endonuclease-like domain-containing protein</fullName>
    </recommendedName>
</protein>
<dbReference type="EMBL" id="MUXF01000016">
    <property type="protein sequence ID" value="PUE65308.1"/>
    <property type="molecule type" value="Genomic_DNA"/>
</dbReference>
<dbReference type="InterPro" id="IPR011335">
    <property type="entry name" value="Restrct_endonuc-II-like"/>
</dbReference>
<evidence type="ECO:0000313" key="2">
    <source>
        <dbReference type="EMBL" id="PUE65308.1"/>
    </source>
</evidence>
<feature type="domain" description="PD-(D/E)XK endonuclease-like" evidence="1">
    <location>
        <begin position="549"/>
        <end position="787"/>
    </location>
</feature>
<dbReference type="InterPro" id="IPR027417">
    <property type="entry name" value="P-loop_NTPase"/>
</dbReference>
<sequence>MLSKKKLLVFPTSRAIRDYISKQKSDNTLLPFILTIDEFLKKSISLPDLKYCEEEHRILFLNEAIKNVDIKKLGISNNFTKFLKQSDYIYRFFLELASEKVEIEEIQNVDTYDFYLEHLEILKVIKKKYIEILEKNSYVDKINFDKSYSINKNFLDKFQDVELYFEGYFTKVEFEIVEKISQKIDTKIIFYSNYYNQKSLEVFKNLNINLKIDHKYKIDLTNKIILDEEEIKSLLESYEIKGFSSRLNQIAYIKSSIEKSVLNGVNPTNIALVLPDESFADTLQLFDDERYFNYAMGKSIKNKELYQIANAIYLYLSEDEEKNISNLTYLKVDKEVIDKNIKPFWNKITNKELLLFITDFIKEKEKNVELLEKYDELLYKLNIVLFSNENQILLKDVYKIFLQKLSTITLDDINSGRITVLGLLETRAISFDTVIICDFNESFIPKISVKDKFLSTKLKQLANLPTQFDRESLQKYYYKRLISSSKNVFISYVNSETNQISRFANELFEKNIITDTNDNFYKHILYVNHKISHFEEEILEQIDLTKFIWSATSFKTFLQCRRKFYLQNILKIREHSISLKPKGYELGDIIHSILEDYYTIDKNSNELSFEKIEELFYKYKSSNPFLILDLEIWKKKLYEFYLYDKQRLQNRVIVNLEKNFECEFNGIKIRGIIDRIDKIEDNYELIDYKTSSSLSVDTLKNYEKSSDFQLEFYYIAMNQLFKTTNIKAYYYDLNTPSLIPEISINEKLELLSQKFDELKELSKEKISFFKCEDKANCLYCSYKIICNRE</sequence>
<gene>
    <name evidence="2" type="ORF">B0175_08175</name>
</gene>
<keyword evidence="3" id="KW-1185">Reference proteome</keyword>
<dbReference type="Pfam" id="PF12705">
    <property type="entry name" value="PDDEXK_1"/>
    <property type="match status" value="1"/>
</dbReference>
<accession>A0ABX5JJB7</accession>
<dbReference type="InterPro" id="IPR011604">
    <property type="entry name" value="PDDEXK-like_dom_sf"/>
</dbReference>
<reference evidence="2 3" key="1">
    <citation type="submission" date="2017-02" db="EMBL/GenBank/DDBJ databases">
        <title>Arcobacter lacus sp. nov., a new species isolated from reclaimed water.</title>
        <authorList>
            <person name="Figueras M.J."/>
            <person name="Perez-Cataluna A."/>
            <person name="Salas-Masso N."/>
        </authorList>
    </citation>
    <scope>NUCLEOTIDE SEQUENCE [LARGE SCALE GENOMIC DNA]</scope>
    <source>
        <strain evidence="2 3">RW43-9</strain>
    </source>
</reference>